<organism evidence="1 2">
    <name type="scientific">Colletotrichum truncatum</name>
    <name type="common">Anthracnose fungus</name>
    <name type="synonym">Colletotrichum capsici</name>
    <dbReference type="NCBI Taxonomy" id="5467"/>
    <lineage>
        <taxon>Eukaryota</taxon>
        <taxon>Fungi</taxon>
        <taxon>Dikarya</taxon>
        <taxon>Ascomycota</taxon>
        <taxon>Pezizomycotina</taxon>
        <taxon>Sordariomycetes</taxon>
        <taxon>Hypocreomycetidae</taxon>
        <taxon>Glomerellales</taxon>
        <taxon>Glomerellaceae</taxon>
        <taxon>Colletotrichum</taxon>
        <taxon>Colletotrichum truncatum species complex</taxon>
    </lineage>
</organism>
<dbReference type="EMBL" id="VUJX02000005">
    <property type="protein sequence ID" value="KAL0936038.1"/>
    <property type="molecule type" value="Genomic_DNA"/>
</dbReference>
<evidence type="ECO:0000313" key="2">
    <source>
        <dbReference type="Proteomes" id="UP000805649"/>
    </source>
</evidence>
<proteinExistence type="predicted"/>
<dbReference type="Proteomes" id="UP000805649">
    <property type="component" value="Unassembled WGS sequence"/>
</dbReference>
<evidence type="ECO:0000313" key="1">
    <source>
        <dbReference type="EMBL" id="KAL0936038.1"/>
    </source>
</evidence>
<comment type="caution">
    <text evidence="1">The sequence shown here is derived from an EMBL/GenBank/DDBJ whole genome shotgun (WGS) entry which is preliminary data.</text>
</comment>
<name>A0ACC3YVR5_COLTU</name>
<gene>
    <name evidence="1" type="ORF">CTRU02_208253</name>
</gene>
<keyword evidence="1" id="KW-0560">Oxidoreductase</keyword>
<reference evidence="1 2" key="1">
    <citation type="journal article" date="2020" name="Phytopathology">
        <title>Genome Sequence Resources of Colletotrichum truncatum, C. plurivorum, C. musicola, and C. sojae: Four Species Pathogenic to Soybean (Glycine max).</title>
        <authorList>
            <person name="Rogerio F."/>
            <person name="Boufleur T.R."/>
            <person name="Ciampi-Guillardi M."/>
            <person name="Sukno S.A."/>
            <person name="Thon M.R."/>
            <person name="Massola Junior N.S."/>
            <person name="Baroncelli R."/>
        </authorList>
    </citation>
    <scope>NUCLEOTIDE SEQUENCE [LARGE SCALE GENOMIC DNA]</scope>
    <source>
        <strain evidence="1 2">CMES1059</strain>
    </source>
</reference>
<keyword evidence="2" id="KW-1185">Reference proteome</keyword>
<protein>
    <submittedName>
        <fullName evidence="1">Peroxidase</fullName>
    </submittedName>
</protein>
<keyword evidence="1" id="KW-0575">Peroxidase</keyword>
<sequence length="363" mass="39301">MAIKSHSVALLVAFGVTTSAYPGMRNGDFTVHLHKRAGTSDAQVNQQLIGDLAHIGDTCLTPVGLDVKDILIRSGNAISNEAYNTPVPSLGSDECTRDKCCVWKHIADDLVLTFHDSKTGQCTNPARSAVRLGFHDAAGWSKSTGELGGADGSLVLNPEEITRSANSGLQEIVRQTKVWFDKYKDYGISMADLIQFNANLATFSCQQGPRIKTFVGRKDSSKAAPDGLLPATTDSSDFLIELFENKTISASGLAALMGAHTASRQRFVDPARAGDAQDTTPGIWDTLYYQQTLRGAPKEVFTFQSDIVLSKDPRSGPAFSAFAESGQNLWNQAYAREYVRLSLLGVYNINTLIDCTKALPTRN</sequence>
<accession>A0ACC3YVR5</accession>